<keyword evidence="1 5" id="KW-0479">Metal-binding</keyword>
<comment type="caution">
    <text evidence="8">The sequence shown here is derived from an EMBL/GenBank/DDBJ whole genome shotgun (WGS) entry which is preliminary data.</text>
</comment>
<dbReference type="Gene3D" id="4.10.1000.10">
    <property type="entry name" value="Zinc finger, CCCH-type"/>
    <property type="match status" value="2"/>
</dbReference>
<keyword evidence="3 5" id="KW-0863">Zinc-finger</keyword>
<feature type="compositionally biased region" description="Polar residues" evidence="6">
    <location>
        <begin position="178"/>
        <end position="196"/>
    </location>
</feature>
<gene>
    <name evidence="8" type="ORF">DFH94DRAFT_412835</name>
</gene>
<dbReference type="Proteomes" id="UP000759537">
    <property type="component" value="Unassembled WGS sequence"/>
</dbReference>
<protein>
    <recommendedName>
        <fullName evidence="7">C3H1-type domain-containing protein</fullName>
    </recommendedName>
</protein>
<feature type="compositionally biased region" description="Polar residues" evidence="6">
    <location>
        <begin position="148"/>
        <end position="161"/>
    </location>
</feature>
<dbReference type="PROSITE" id="PS50103">
    <property type="entry name" value="ZF_C3H1"/>
    <property type="match status" value="2"/>
</dbReference>
<dbReference type="InterPro" id="IPR000571">
    <property type="entry name" value="Znf_CCCH"/>
</dbReference>
<evidence type="ECO:0000256" key="3">
    <source>
        <dbReference type="ARBA" id="ARBA00022771"/>
    </source>
</evidence>
<evidence type="ECO:0000256" key="1">
    <source>
        <dbReference type="ARBA" id="ARBA00022723"/>
    </source>
</evidence>
<feature type="compositionally biased region" description="Polar residues" evidence="6">
    <location>
        <begin position="680"/>
        <end position="713"/>
    </location>
</feature>
<evidence type="ECO:0000256" key="4">
    <source>
        <dbReference type="ARBA" id="ARBA00022833"/>
    </source>
</evidence>
<feature type="region of interest" description="Disordered" evidence="6">
    <location>
        <begin position="603"/>
        <end position="793"/>
    </location>
</feature>
<dbReference type="FunFam" id="4.10.1000.10:FF:000001">
    <property type="entry name" value="zinc finger CCCH domain-containing protein 15-like"/>
    <property type="match status" value="1"/>
</dbReference>
<reference evidence="8" key="1">
    <citation type="submission" date="2019-10" db="EMBL/GenBank/DDBJ databases">
        <authorList>
            <consortium name="DOE Joint Genome Institute"/>
            <person name="Kuo A."/>
            <person name="Miyauchi S."/>
            <person name="Kiss E."/>
            <person name="Drula E."/>
            <person name="Kohler A."/>
            <person name="Sanchez-Garcia M."/>
            <person name="Andreopoulos B."/>
            <person name="Barry K.W."/>
            <person name="Bonito G."/>
            <person name="Buee M."/>
            <person name="Carver A."/>
            <person name="Chen C."/>
            <person name="Cichocki N."/>
            <person name="Clum A."/>
            <person name="Culley D."/>
            <person name="Crous P.W."/>
            <person name="Fauchery L."/>
            <person name="Girlanda M."/>
            <person name="Hayes R."/>
            <person name="Keri Z."/>
            <person name="LaButti K."/>
            <person name="Lipzen A."/>
            <person name="Lombard V."/>
            <person name="Magnuson J."/>
            <person name="Maillard F."/>
            <person name="Morin E."/>
            <person name="Murat C."/>
            <person name="Nolan M."/>
            <person name="Ohm R."/>
            <person name="Pangilinan J."/>
            <person name="Pereira M."/>
            <person name="Perotto S."/>
            <person name="Peter M."/>
            <person name="Riley R."/>
            <person name="Sitrit Y."/>
            <person name="Stielow B."/>
            <person name="Szollosi G."/>
            <person name="Zifcakova L."/>
            <person name="Stursova M."/>
            <person name="Spatafora J.W."/>
            <person name="Tedersoo L."/>
            <person name="Vaario L.-M."/>
            <person name="Yamada A."/>
            <person name="Yan M."/>
            <person name="Wang P."/>
            <person name="Xu J."/>
            <person name="Bruns T."/>
            <person name="Baldrian P."/>
            <person name="Vilgalys R."/>
            <person name="Henrissat B."/>
            <person name="Grigoriev I.V."/>
            <person name="Hibbett D."/>
            <person name="Nagy L.G."/>
            <person name="Martin F.M."/>
        </authorList>
    </citation>
    <scope>NUCLEOTIDE SEQUENCE</scope>
    <source>
        <strain evidence="8">Prilba</strain>
    </source>
</reference>
<sequence>MPIEVASSPSITDTLHSYSYQPSLFAKISKTGPWIIQEQAIAMDDTAADRRNHQINAVYSNQTLPQGLSSFQPPPFLPRSSPLDKNASPDHSMSSDSSLSTGSASWDLPDGIARLNINGGFDTAENIHGPIRTPPKSKKATEPVVQLHDSSPLESDTSLDSGPSPPTSDERLALANHSRVSSADTTASTQLSGSSHTLASSALGLKVGSEQRDRPHSYSGGLSTADLQRLRGVGASPPDSERAQWSAAVDRQSQYDQPLYPSLSSYPRQSVAVAEDLQVDYATQQRQFQPLDGSIPSPQAFNGRSGGSLNGTATYRSLPARSYNPGLVTNGTYPGPPGHTAHLSLGNAQQVYDMMMPSHENPAVARVQQQASVFRATHQHSTSDPLHLREAAALLSSSLPPFAQPGLYPPALGPAMGIYPNQFYPPEAYASGGVAAQVMAAARLQSQFHPPYGVSLPGQNISTGLGDGSQSSAGADPGGNGPSANNRKLGLYKTELCRSWEEKGSCRYGPKCQFAHGEEEIRKVARHPKYKTEICRTFWVSGSCPYGKRCCFIHTELPANGGAPGAEGVPPPNVNQTRGRSDSDPNDAPVSLLQRISAKRNQEVATAAVETTYQPPSRPRTGSLRVDTSSLDQPSLKQQQNKSAYPSFTTKGVLFSQPNESSGGLSPGPVTAGPDLGSRQLINFGQASKQGAARTSGSNVRHSFNGTEISLNLTPPPASSFAAPQPEAAVPRASGHSRSGSVGNWVSLSRHLAAPSPLHGPQSASPANEGKLSTPWLSPDQGARYAEKASAWA</sequence>
<dbReference type="SUPFAM" id="SSF90229">
    <property type="entry name" value="CCCH zinc finger"/>
    <property type="match status" value="2"/>
</dbReference>
<feature type="region of interest" description="Disordered" evidence="6">
    <location>
        <begin position="231"/>
        <end position="250"/>
    </location>
</feature>
<feature type="compositionally biased region" description="Low complexity" evidence="6">
    <location>
        <begin position="719"/>
        <end position="729"/>
    </location>
</feature>
<organism evidence="8 9">
    <name type="scientific">Russula ochroleuca</name>
    <dbReference type="NCBI Taxonomy" id="152965"/>
    <lineage>
        <taxon>Eukaryota</taxon>
        <taxon>Fungi</taxon>
        <taxon>Dikarya</taxon>
        <taxon>Basidiomycota</taxon>
        <taxon>Agaricomycotina</taxon>
        <taxon>Agaricomycetes</taxon>
        <taxon>Russulales</taxon>
        <taxon>Russulaceae</taxon>
        <taxon>Russula</taxon>
    </lineage>
</organism>
<dbReference type="AlphaFoldDB" id="A0A9P5MYL1"/>
<dbReference type="PANTHER" id="PTHR12547">
    <property type="entry name" value="CCCH ZINC FINGER/TIS11-RELATED"/>
    <property type="match status" value="1"/>
</dbReference>
<feature type="zinc finger region" description="C3H1-type" evidence="5">
    <location>
        <begin position="491"/>
        <end position="519"/>
    </location>
</feature>
<evidence type="ECO:0000313" key="9">
    <source>
        <dbReference type="Proteomes" id="UP000759537"/>
    </source>
</evidence>
<dbReference type="EMBL" id="WHVB01000006">
    <property type="protein sequence ID" value="KAF8481902.1"/>
    <property type="molecule type" value="Genomic_DNA"/>
</dbReference>
<feature type="compositionally biased region" description="Polar residues" evidence="6">
    <location>
        <begin position="736"/>
        <end position="747"/>
    </location>
</feature>
<dbReference type="PANTHER" id="PTHR12547:SF18">
    <property type="entry name" value="PROTEIN TIS11"/>
    <property type="match status" value="1"/>
</dbReference>
<feature type="region of interest" description="Disordered" evidence="6">
    <location>
        <begin position="459"/>
        <end position="487"/>
    </location>
</feature>
<dbReference type="FunFam" id="4.10.1000.10:FF:000002">
    <property type="entry name" value="Zinc finger protein 36, C3H1 type-like 1"/>
    <property type="match status" value="1"/>
</dbReference>
<evidence type="ECO:0000259" key="7">
    <source>
        <dbReference type="PROSITE" id="PS50103"/>
    </source>
</evidence>
<feature type="domain" description="C3H1-type" evidence="7">
    <location>
        <begin position="491"/>
        <end position="519"/>
    </location>
</feature>
<accession>A0A9P5MYL1</accession>
<keyword evidence="4 5" id="KW-0862">Zinc</keyword>
<evidence type="ECO:0000313" key="8">
    <source>
        <dbReference type="EMBL" id="KAF8481902.1"/>
    </source>
</evidence>
<evidence type="ECO:0000256" key="6">
    <source>
        <dbReference type="SAM" id="MobiDB-lite"/>
    </source>
</evidence>
<feature type="compositionally biased region" description="Low complexity" evidence="6">
    <location>
        <begin position="89"/>
        <end position="103"/>
    </location>
</feature>
<feature type="region of interest" description="Disordered" evidence="6">
    <location>
        <begin position="125"/>
        <end position="196"/>
    </location>
</feature>
<feature type="compositionally biased region" description="Polar residues" evidence="6">
    <location>
        <begin position="459"/>
        <end position="473"/>
    </location>
</feature>
<dbReference type="GO" id="GO:0008270">
    <property type="term" value="F:zinc ion binding"/>
    <property type="evidence" value="ECO:0007669"/>
    <property type="project" value="UniProtKB-KW"/>
</dbReference>
<feature type="zinc finger region" description="C3H1-type" evidence="5">
    <location>
        <begin position="529"/>
        <end position="557"/>
    </location>
</feature>
<proteinExistence type="predicted"/>
<dbReference type="Pfam" id="PF00642">
    <property type="entry name" value="zf-CCCH"/>
    <property type="match status" value="2"/>
</dbReference>
<name>A0A9P5MYL1_9AGAM</name>
<feature type="region of interest" description="Disordered" evidence="6">
    <location>
        <begin position="64"/>
        <end position="103"/>
    </location>
</feature>
<feature type="domain" description="C3H1-type" evidence="7">
    <location>
        <begin position="529"/>
        <end position="557"/>
    </location>
</feature>
<evidence type="ECO:0000256" key="2">
    <source>
        <dbReference type="ARBA" id="ARBA00022737"/>
    </source>
</evidence>
<keyword evidence="9" id="KW-1185">Reference proteome</keyword>
<dbReference type="OrthoDB" id="410307at2759"/>
<dbReference type="InterPro" id="IPR045877">
    <property type="entry name" value="ZFP36-like"/>
</dbReference>
<feature type="region of interest" description="Disordered" evidence="6">
    <location>
        <begin position="562"/>
        <end position="589"/>
    </location>
</feature>
<dbReference type="GO" id="GO:0003729">
    <property type="term" value="F:mRNA binding"/>
    <property type="evidence" value="ECO:0007669"/>
    <property type="project" value="InterPro"/>
</dbReference>
<evidence type="ECO:0000256" key="5">
    <source>
        <dbReference type="PROSITE-ProRule" id="PRU00723"/>
    </source>
</evidence>
<feature type="compositionally biased region" description="Polar residues" evidence="6">
    <location>
        <begin position="626"/>
        <end position="664"/>
    </location>
</feature>
<dbReference type="SMART" id="SM00356">
    <property type="entry name" value="ZnF_C3H1"/>
    <property type="match status" value="2"/>
</dbReference>
<keyword evidence="2" id="KW-0677">Repeat</keyword>
<dbReference type="InterPro" id="IPR036855">
    <property type="entry name" value="Znf_CCCH_sf"/>
</dbReference>
<reference evidence="8" key="2">
    <citation type="journal article" date="2020" name="Nat. Commun.">
        <title>Large-scale genome sequencing of mycorrhizal fungi provides insights into the early evolution of symbiotic traits.</title>
        <authorList>
            <person name="Miyauchi S."/>
            <person name="Kiss E."/>
            <person name="Kuo A."/>
            <person name="Drula E."/>
            <person name="Kohler A."/>
            <person name="Sanchez-Garcia M."/>
            <person name="Morin E."/>
            <person name="Andreopoulos B."/>
            <person name="Barry K.W."/>
            <person name="Bonito G."/>
            <person name="Buee M."/>
            <person name="Carver A."/>
            <person name="Chen C."/>
            <person name="Cichocki N."/>
            <person name="Clum A."/>
            <person name="Culley D."/>
            <person name="Crous P.W."/>
            <person name="Fauchery L."/>
            <person name="Girlanda M."/>
            <person name="Hayes R.D."/>
            <person name="Keri Z."/>
            <person name="LaButti K."/>
            <person name="Lipzen A."/>
            <person name="Lombard V."/>
            <person name="Magnuson J."/>
            <person name="Maillard F."/>
            <person name="Murat C."/>
            <person name="Nolan M."/>
            <person name="Ohm R.A."/>
            <person name="Pangilinan J."/>
            <person name="Pereira M.F."/>
            <person name="Perotto S."/>
            <person name="Peter M."/>
            <person name="Pfister S."/>
            <person name="Riley R."/>
            <person name="Sitrit Y."/>
            <person name="Stielow J.B."/>
            <person name="Szollosi G."/>
            <person name="Zifcakova L."/>
            <person name="Stursova M."/>
            <person name="Spatafora J.W."/>
            <person name="Tedersoo L."/>
            <person name="Vaario L.M."/>
            <person name="Yamada A."/>
            <person name="Yan M."/>
            <person name="Wang P."/>
            <person name="Xu J."/>
            <person name="Bruns T."/>
            <person name="Baldrian P."/>
            <person name="Vilgalys R."/>
            <person name="Dunand C."/>
            <person name="Henrissat B."/>
            <person name="Grigoriev I.V."/>
            <person name="Hibbett D."/>
            <person name="Nagy L.G."/>
            <person name="Martin F.M."/>
        </authorList>
    </citation>
    <scope>NUCLEOTIDE SEQUENCE</scope>
    <source>
        <strain evidence="8">Prilba</strain>
    </source>
</reference>